<evidence type="ECO:0000313" key="2">
    <source>
        <dbReference type="Proteomes" id="UP001054945"/>
    </source>
</evidence>
<proteinExistence type="predicted"/>
<comment type="caution">
    <text evidence="1">The sequence shown here is derived from an EMBL/GenBank/DDBJ whole genome shotgun (WGS) entry which is preliminary data.</text>
</comment>
<keyword evidence="2" id="KW-1185">Reference proteome</keyword>
<evidence type="ECO:0000313" key="1">
    <source>
        <dbReference type="EMBL" id="GIX82296.1"/>
    </source>
</evidence>
<dbReference type="AlphaFoldDB" id="A0AAV4NEB9"/>
<organism evidence="1 2">
    <name type="scientific">Caerostris extrusa</name>
    <name type="common">Bark spider</name>
    <name type="synonym">Caerostris bankana</name>
    <dbReference type="NCBI Taxonomy" id="172846"/>
    <lineage>
        <taxon>Eukaryota</taxon>
        <taxon>Metazoa</taxon>
        <taxon>Ecdysozoa</taxon>
        <taxon>Arthropoda</taxon>
        <taxon>Chelicerata</taxon>
        <taxon>Arachnida</taxon>
        <taxon>Araneae</taxon>
        <taxon>Araneomorphae</taxon>
        <taxon>Entelegynae</taxon>
        <taxon>Araneoidea</taxon>
        <taxon>Araneidae</taxon>
        <taxon>Caerostris</taxon>
    </lineage>
</organism>
<protein>
    <submittedName>
        <fullName evidence="1">Uncharacterized protein</fullName>
    </submittedName>
</protein>
<dbReference type="EMBL" id="BPLR01003222">
    <property type="protein sequence ID" value="GIX82296.1"/>
    <property type="molecule type" value="Genomic_DNA"/>
</dbReference>
<gene>
    <name evidence="1" type="ORF">CEXT_793581</name>
</gene>
<reference evidence="1 2" key="1">
    <citation type="submission" date="2021-06" db="EMBL/GenBank/DDBJ databases">
        <title>Caerostris extrusa draft genome.</title>
        <authorList>
            <person name="Kono N."/>
            <person name="Arakawa K."/>
        </authorList>
    </citation>
    <scope>NUCLEOTIDE SEQUENCE [LARGE SCALE GENOMIC DNA]</scope>
</reference>
<accession>A0AAV4NEB9</accession>
<sequence length="103" mass="11770">MNLMDDDLPFLRPFTPPHPFWNGGVFSGRGGVEDCLLGVSRERISYDLTRIHKLSVHCSNRWTKMTNIILPFLMSMILGRTIDLTSYTISGVNVYDDADYDEI</sequence>
<dbReference type="Proteomes" id="UP001054945">
    <property type="component" value="Unassembled WGS sequence"/>
</dbReference>
<name>A0AAV4NEB9_CAEEX</name>